<dbReference type="OrthoDB" id="1677254at2759"/>
<keyword evidence="2" id="KW-1185">Reference proteome</keyword>
<evidence type="ECO:0000313" key="2">
    <source>
        <dbReference type="Proteomes" id="UP000428333"/>
    </source>
</evidence>
<proteinExistence type="predicted"/>
<feature type="non-terminal residue" evidence="1">
    <location>
        <position position="1"/>
    </location>
</feature>
<comment type="caution">
    <text evidence="1">The sequence shown here is derived from an EMBL/GenBank/DDBJ whole genome shotgun (WGS) entry which is preliminary data.</text>
</comment>
<accession>A0A6A4ME85</accession>
<dbReference type="Proteomes" id="UP000428333">
    <property type="component" value="Linkage Group LG01"/>
</dbReference>
<name>A0A6A4ME85_9ERIC</name>
<dbReference type="EMBL" id="QEFC01000036">
    <property type="protein sequence ID" value="KAE9467342.1"/>
    <property type="molecule type" value="Genomic_DNA"/>
</dbReference>
<organism evidence="1 2">
    <name type="scientific">Rhododendron williamsianum</name>
    <dbReference type="NCBI Taxonomy" id="262921"/>
    <lineage>
        <taxon>Eukaryota</taxon>
        <taxon>Viridiplantae</taxon>
        <taxon>Streptophyta</taxon>
        <taxon>Embryophyta</taxon>
        <taxon>Tracheophyta</taxon>
        <taxon>Spermatophyta</taxon>
        <taxon>Magnoliopsida</taxon>
        <taxon>eudicotyledons</taxon>
        <taxon>Gunneridae</taxon>
        <taxon>Pentapetalae</taxon>
        <taxon>asterids</taxon>
        <taxon>Ericales</taxon>
        <taxon>Ericaceae</taxon>
        <taxon>Ericoideae</taxon>
        <taxon>Rhodoreae</taxon>
        <taxon>Rhododendron</taxon>
    </lineage>
</organism>
<protein>
    <submittedName>
        <fullName evidence="1">Uncharacterized protein</fullName>
    </submittedName>
</protein>
<evidence type="ECO:0000313" key="1">
    <source>
        <dbReference type="EMBL" id="KAE9467342.1"/>
    </source>
</evidence>
<dbReference type="AlphaFoldDB" id="A0A6A4ME85"/>
<sequence>MSMLNEISLEVGGFDGPQVSVCSPDNNPSVYSMGGVNRWDDFDLDLLYDGTWNFHGQVANSLGAGCSFQSGNSCSESDLQSVVDQFSVAFAQRNWTMLSSVLKWFSIWKDSARENPCQKKAKTLLIGGPENIKLFS</sequence>
<gene>
    <name evidence="1" type="ORF">C3L33_00739</name>
</gene>
<reference evidence="1 2" key="1">
    <citation type="journal article" date="2019" name="Genome Biol. Evol.">
        <title>The Rhododendron genome and chromosomal organization provide insight into shared whole-genome duplications across the heath family (Ericaceae).</title>
        <authorList>
            <person name="Soza V.L."/>
            <person name="Lindsley D."/>
            <person name="Waalkes A."/>
            <person name="Ramage E."/>
            <person name="Patwardhan R.P."/>
            <person name="Burton J.N."/>
            <person name="Adey A."/>
            <person name="Kumar A."/>
            <person name="Qiu R."/>
            <person name="Shendure J."/>
            <person name="Hall B."/>
        </authorList>
    </citation>
    <scope>NUCLEOTIDE SEQUENCE [LARGE SCALE GENOMIC DNA]</scope>
    <source>
        <strain evidence="1">RSF 1966-606</strain>
    </source>
</reference>